<keyword evidence="2" id="KW-1185">Reference proteome</keyword>
<dbReference type="InterPro" id="IPR032675">
    <property type="entry name" value="LRR_dom_sf"/>
</dbReference>
<protein>
    <submittedName>
        <fullName evidence="1">Uncharacterized protein</fullName>
    </submittedName>
</protein>
<dbReference type="Gene3D" id="3.80.10.10">
    <property type="entry name" value="Ribonuclease Inhibitor"/>
    <property type="match status" value="1"/>
</dbReference>
<dbReference type="OrthoDB" id="2434002at2759"/>
<dbReference type="AlphaFoldDB" id="A0A9P6IJ84"/>
<dbReference type="EMBL" id="JAAAHW010010488">
    <property type="protein sequence ID" value="KAF9925418.1"/>
    <property type="molecule type" value="Genomic_DNA"/>
</dbReference>
<proteinExistence type="predicted"/>
<organism evidence="1 2">
    <name type="scientific">Modicella reniformis</name>
    <dbReference type="NCBI Taxonomy" id="1440133"/>
    <lineage>
        <taxon>Eukaryota</taxon>
        <taxon>Fungi</taxon>
        <taxon>Fungi incertae sedis</taxon>
        <taxon>Mucoromycota</taxon>
        <taxon>Mortierellomycotina</taxon>
        <taxon>Mortierellomycetes</taxon>
        <taxon>Mortierellales</taxon>
        <taxon>Mortierellaceae</taxon>
        <taxon>Modicella</taxon>
    </lineage>
</organism>
<sequence>MKEEIPSLKCLLANAPNLTSLVLQSTWESLHAVYSSVVGYQTYPIDFSHNLRILPPPRDSPLSKISLQNVEQLFKVHGGRIETFRFEGRSGSSVLDALAEATQSGSRLKELGIFDIKQKDGNNCIKKFASIVSRSELRRLDLRSLNDGECACIVESIQWEHLRDLDIELDDISQLSTMKALVDGVGRMSERVELEHFKLTSKNSTTSTTEEELWRSFVSSTSLKYLKPSIKSAA</sequence>
<name>A0A9P6IJ84_9FUNG</name>
<evidence type="ECO:0000313" key="2">
    <source>
        <dbReference type="Proteomes" id="UP000749646"/>
    </source>
</evidence>
<dbReference type="Proteomes" id="UP000749646">
    <property type="component" value="Unassembled WGS sequence"/>
</dbReference>
<gene>
    <name evidence="1" type="ORF">BGZ65_007768</name>
</gene>
<comment type="caution">
    <text evidence="1">The sequence shown here is derived from an EMBL/GenBank/DDBJ whole genome shotgun (WGS) entry which is preliminary data.</text>
</comment>
<reference evidence="1" key="1">
    <citation type="journal article" date="2020" name="Fungal Divers.">
        <title>Resolving the Mortierellaceae phylogeny through synthesis of multi-gene phylogenetics and phylogenomics.</title>
        <authorList>
            <person name="Vandepol N."/>
            <person name="Liber J."/>
            <person name="Desiro A."/>
            <person name="Na H."/>
            <person name="Kennedy M."/>
            <person name="Barry K."/>
            <person name="Grigoriev I.V."/>
            <person name="Miller A.N."/>
            <person name="O'Donnell K."/>
            <person name="Stajich J.E."/>
            <person name="Bonito G."/>
        </authorList>
    </citation>
    <scope>NUCLEOTIDE SEQUENCE</scope>
    <source>
        <strain evidence="1">MES-2147</strain>
    </source>
</reference>
<accession>A0A9P6IJ84</accession>
<evidence type="ECO:0000313" key="1">
    <source>
        <dbReference type="EMBL" id="KAF9925418.1"/>
    </source>
</evidence>